<dbReference type="OrthoDB" id="10581194at2759"/>
<accession>A0A448ZLR9</accession>
<keyword evidence="3" id="KW-1185">Reference proteome</keyword>
<dbReference type="Proteomes" id="UP000291116">
    <property type="component" value="Unassembled WGS sequence"/>
</dbReference>
<evidence type="ECO:0000256" key="1">
    <source>
        <dbReference type="SAM" id="MobiDB-lite"/>
    </source>
</evidence>
<dbReference type="AlphaFoldDB" id="A0A448ZLR9"/>
<gene>
    <name evidence="2" type="ORF">PSNMU_V1.4_AUG-EV-PASAV3_0099870</name>
</gene>
<name>A0A448ZLR9_9STRA</name>
<feature type="region of interest" description="Disordered" evidence="1">
    <location>
        <begin position="319"/>
        <end position="347"/>
    </location>
</feature>
<evidence type="ECO:0000313" key="3">
    <source>
        <dbReference type="Proteomes" id="UP000291116"/>
    </source>
</evidence>
<reference evidence="2 3" key="1">
    <citation type="submission" date="2019-01" db="EMBL/GenBank/DDBJ databases">
        <authorList>
            <person name="Ferrante I. M."/>
        </authorList>
    </citation>
    <scope>NUCLEOTIDE SEQUENCE [LARGE SCALE GENOMIC DNA]</scope>
    <source>
        <strain evidence="2 3">B856</strain>
    </source>
</reference>
<dbReference type="EMBL" id="CAACVS010000505">
    <property type="protein sequence ID" value="VEU42989.1"/>
    <property type="molecule type" value="Genomic_DNA"/>
</dbReference>
<feature type="compositionally biased region" description="Basic and acidic residues" evidence="1">
    <location>
        <begin position="319"/>
        <end position="333"/>
    </location>
</feature>
<protein>
    <submittedName>
        <fullName evidence="2">Uncharacterized protein</fullName>
    </submittedName>
</protein>
<proteinExistence type="predicted"/>
<sequence length="369" mass="43124">MEGIDLGANQSVTLHLAGRGNRNRLVKWRCNYGPVRNNQVNTFERDVRKQIAKELKEWGIDPKKSKDHEDFWREVSNQAVAATKHSSSCAISIETLFTNTIALSREVAEAVRQVLRNELEDSVEFTFTNASDLLEFDFKPFYFVFDKSSRSNVLQRRFELKKYKLKELDPFHRFEGIEHSAEDWFRKIWKTTSLGGYVFEALVAHHMVHHMQCKSCKCPQFKERYLVIVSRKETYVKKLEMVHRVSLARIRNVEPRLCGESFVGRGSHIRIISNINIEKGSLEKAWCYVKPIADYTAMAKEVFNNFYGDGAWTKENSKEIENNEHESPSKSRLEIATPNEEEKVEQLRENLKQELRVSSDDDEDWESLY</sequence>
<organism evidence="2 3">
    <name type="scientific">Pseudo-nitzschia multistriata</name>
    <dbReference type="NCBI Taxonomy" id="183589"/>
    <lineage>
        <taxon>Eukaryota</taxon>
        <taxon>Sar</taxon>
        <taxon>Stramenopiles</taxon>
        <taxon>Ochrophyta</taxon>
        <taxon>Bacillariophyta</taxon>
        <taxon>Bacillariophyceae</taxon>
        <taxon>Bacillariophycidae</taxon>
        <taxon>Bacillariales</taxon>
        <taxon>Bacillariaceae</taxon>
        <taxon>Pseudo-nitzschia</taxon>
    </lineage>
</organism>
<evidence type="ECO:0000313" key="2">
    <source>
        <dbReference type="EMBL" id="VEU42989.1"/>
    </source>
</evidence>